<dbReference type="AlphaFoldDB" id="A0AAV9AV64"/>
<dbReference type="EMBL" id="JAUJYN010000006">
    <property type="protein sequence ID" value="KAK1268170.1"/>
    <property type="molecule type" value="Genomic_DNA"/>
</dbReference>
<feature type="compositionally biased region" description="Low complexity" evidence="1">
    <location>
        <begin position="50"/>
        <end position="62"/>
    </location>
</feature>
<name>A0AAV9AV64_ACOGR</name>
<feature type="transmembrane region" description="Helical" evidence="2">
    <location>
        <begin position="140"/>
        <end position="159"/>
    </location>
</feature>
<feature type="transmembrane region" description="Helical" evidence="2">
    <location>
        <begin position="165"/>
        <end position="182"/>
    </location>
</feature>
<keyword evidence="2" id="KW-1133">Transmembrane helix</keyword>
<feature type="compositionally biased region" description="Polar residues" evidence="1">
    <location>
        <begin position="63"/>
        <end position="78"/>
    </location>
</feature>
<evidence type="ECO:0000256" key="1">
    <source>
        <dbReference type="SAM" id="MobiDB-lite"/>
    </source>
</evidence>
<accession>A0AAV9AV64</accession>
<keyword evidence="2" id="KW-0472">Membrane</keyword>
<keyword evidence="2" id="KW-0812">Transmembrane</keyword>
<reference evidence="3" key="2">
    <citation type="submission" date="2023-06" db="EMBL/GenBank/DDBJ databases">
        <authorList>
            <person name="Ma L."/>
            <person name="Liu K.-W."/>
            <person name="Li Z."/>
            <person name="Hsiao Y.-Y."/>
            <person name="Qi Y."/>
            <person name="Fu T."/>
            <person name="Tang G."/>
            <person name="Zhang D."/>
            <person name="Sun W.-H."/>
            <person name="Liu D.-K."/>
            <person name="Li Y."/>
            <person name="Chen G.-Z."/>
            <person name="Liu X.-D."/>
            <person name="Liao X.-Y."/>
            <person name="Jiang Y.-T."/>
            <person name="Yu X."/>
            <person name="Hao Y."/>
            <person name="Huang J."/>
            <person name="Zhao X.-W."/>
            <person name="Ke S."/>
            <person name="Chen Y.-Y."/>
            <person name="Wu W.-L."/>
            <person name="Hsu J.-L."/>
            <person name="Lin Y.-F."/>
            <person name="Huang M.-D."/>
            <person name="Li C.-Y."/>
            <person name="Huang L."/>
            <person name="Wang Z.-W."/>
            <person name="Zhao X."/>
            <person name="Zhong W.-Y."/>
            <person name="Peng D.-H."/>
            <person name="Ahmad S."/>
            <person name="Lan S."/>
            <person name="Zhang J.-S."/>
            <person name="Tsai W.-C."/>
            <person name="Van De Peer Y."/>
            <person name="Liu Z.-J."/>
        </authorList>
    </citation>
    <scope>NUCLEOTIDE SEQUENCE</scope>
    <source>
        <strain evidence="3">SCP</strain>
        <tissue evidence="3">Leaves</tissue>
    </source>
</reference>
<sequence>MMRKRGHGISMSERLHSTSEPQSRPHSQPSLQLPPHRQSRSERLPQSHRQSSQATSQATVSTPLSNDSGASMCGTSNNRKGRGSARSLSIWGTGEQLHINFNEMMQPIGLNATKLTSQLGYIARDSHRVPLTYVSWSSKYIFCFFVFHSPFWVFVFLLFDFVMGGGAVVLMGMVLMMPLLLCGGGHDYGKAIGICMDTNDWLKLLHKV</sequence>
<protein>
    <submittedName>
        <fullName evidence="3">Uncharacterized protein</fullName>
    </submittedName>
</protein>
<comment type="caution">
    <text evidence="3">The sequence shown here is derived from an EMBL/GenBank/DDBJ whole genome shotgun (WGS) entry which is preliminary data.</text>
</comment>
<organism evidence="3 4">
    <name type="scientific">Acorus gramineus</name>
    <name type="common">Dwarf sweet flag</name>
    <dbReference type="NCBI Taxonomy" id="55184"/>
    <lineage>
        <taxon>Eukaryota</taxon>
        <taxon>Viridiplantae</taxon>
        <taxon>Streptophyta</taxon>
        <taxon>Embryophyta</taxon>
        <taxon>Tracheophyta</taxon>
        <taxon>Spermatophyta</taxon>
        <taxon>Magnoliopsida</taxon>
        <taxon>Liliopsida</taxon>
        <taxon>Acoraceae</taxon>
        <taxon>Acorus</taxon>
    </lineage>
</organism>
<feature type="region of interest" description="Disordered" evidence="1">
    <location>
        <begin position="1"/>
        <end position="85"/>
    </location>
</feature>
<evidence type="ECO:0000313" key="3">
    <source>
        <dbReference type="EMBL" id="KAK1268170.1"/>
    </source>
</evidence>
<dbReference type="Proteomes" id="UP001179952">
    <property type="component" value="Unassembled WGS sequence"/>
</dbReference>
<reference evidence="3" key="1">
    <citation type="journal article" date="2023" name="Nat. Commun.">
        <title>Diploid and tetraploid genomes of Acorus and the evolution of monocots.</title>
        <authorList>
            <person name="Ma L."/>
            <person name="Liu K.W."/>
            <person name="Li Z."/>
            <person name="Hsiao Y.Y."/>
            <person name="Qi Y."/>
            <person name="Fu T."/>
            <person name="Tang G.D."/>
            <person name="Zhang D."/>
            <person name="Sun W.H."/>
            <person name="Liu D.K."/>
            <person name="Li Y."/>
            <person name="Chen G.Z."/>
            <person name="Liu X.D."/>
            <person name="Liao X.Y."/>
            <person name="Jiang Y.T."/>
            <person name="Yu X."/>
            <person name="Hao Y."/>
            <person name="Huang J."/>
            <person name="Zhao X.W."/>
            <person name="Ke S."/>
            <person name="Chen Y.Y."/>
            <person name="Wu W.L."/>
            <person name="Hsu J.L."/>
            <person name="Lin Y.F."/>
            <person name="Huang M.D."/>
            <person name="Li C.Y."/>
            <person name="Huang L."/>
            <person name="Wang Z.W."/>
            <person name="Zhao X."/>
            <person name="Zhong W.Y."/>
            <person name="Peng D.H."/>
            <person name="Ahmad S."/>
            <person name="Lan S."/>
            <person name="Zhang J.S."/>
            <person name="Tsai W.C."/>
            <person name="Van de Peer Y."/>
            <person name="Liu Z.J."/>
        </authorList>
    </citation>
    <scope>NUCLEOTIDE SEQUENCE</scope>
    <source>
        <strain evidence="3">SCP</strain>
    </source>
</reference>
<evidence type="ECO:0000313" key="4">
    <source>
        <dbReference type="Proteomes" id="UP001179952"/>
    </source>
</evidence>
<feature type="compositionally biased region" description="Polar residues" evidence="1">
    <location>
        <begin position="18"/>
        <end position="31"/>
    </location>
</feature>
<keyword evidence="4" id="KW-1185">Reference proteome</keyword>
<gene>
    <name evidence="3" type="ORF">QJS04_geneDACA013799</name>
</gene>
<evidence type="ECO:0000256" key="2">
    <source>
        <dbReference type="SAM" id="Phobius"/>
    </source>
</evidence>
<proteinExistence type="predicted"/>